<dbReference type="Proteomes" id="UP000783686">
    <property type="component" value="Unassembled WGS sequence"/>
</dbReference>
<dbReference type="Proteomes" id="UP000614601">
    <property type="component" value="Unassembled WGS sequence"/>
</dbReference>
<reference evidence="1" key="1">
    <citation type="submission" date="2020-09" db="EMBL/GenBank/DDBJ databases">
        <authorList>
            <person name="Kikuchi T."/>
        </authorList>
    </citation>
    <scope>NUCLEOTIDE SEQUENCE</scope>
    <source>
        <strain evidence="1">SH1</strain>
    </source>
</reference>
<organism evidence="1 2">
    <name type="scientific">Bursaphelenchus okinawaensis</name>
    <dbReference type="NCBI Taxonomy" id="465554"/>
    <lineage>
        <taxon>Eukaryota</taxon>
        <taxon>Metazoa</taxon>
        <taxon>Ecdysozoa</taxon>
        <taxon>Nematoda</taxon>
        <taxon>Chromadorea</taxon>
        <taxon>Rhabditida</taxon>
        <taxon>Tylenchina</taxon>
        <taxon>Tylenchomorpha</taxon>
        <taxon>Aphelenchoidea</taxon>
        <taxon>Aphelenchoididae</taxon>
        <taxon>Bursaphelenchus</taxon>
    </lineage>
</organism>
<protein>
    <submittedName>
        <fullName evidence="1">Uncharacterized protein</fullName>
    </submittedName>
</protein>
<accession>A0A811KJZ0</accession>
<proteinExistence type="predicted"/>
<dbReference type="AlphaFoldDB" id="A0A811KJZ0"/>
<sequence length="148" mass="17380">MAPLCKYNSSSGLFRSRSRSYSAVASPYALSRTYSLPTVNQYKPTWSSYDNYYTPARTYHTSGRFDDHAYYPGRSYSTYHSYHYPRRYYYSSYVPNYTYTLYSYLPSAKSSHYSDYTSSTGYYNAYGCGTHYNSPYSLRSYLYSSRVN</sequence>
<evidence type="ECO:0000313" key="2">
    <source>
        <dbReference type="Proteomes" id="UP000614601"/>
    </source>
</evidence>
<gene>
    <name evidence="1" type="ORF">BOKJ2_LOCUS6177</name>
</gene>
<dbReference type="EMBL" id="CAJFDH010000003">
    <property type="protein sequence ID" value="CAD5215606.1"/>
    <property type="molecule type" value="Genomic_DNA"/>
</dbReference>
<dbReference type="EMBL" id="CAJFCW020000003">
    <property type="protein sequence ID" value="CAG9104412.1"/>
    <property type="molecule type" value="Genomic_DNA"/>
</dbReference>
<keyword evidence="2" id="KW-1185">Reference proteome</keyword>
<evidence type="ECO:0000313" key="1">
    <source>
        <dbReference type="EMBL" id="CAD5215606.1"/>
    </source>
</evidence>
<dbReference type="OrthoDB" id="10414764at2759"/>
<comment type="caution">
    <text evidence="1">The sequence shown here is derived from an EMBL/GenBank/DDBJ whole genome shotgun (WGS) entry which is preliminary data.</text>
</comment>
<name>A0A811KJZ0_9BILA</name>